<evidence type="ECO:0000256" key="4">
    <source>
        <dbReference type="ARBA" id="ARBA00022741"/>
    </source>
</evidence>
<dbReference type="PANTHER" id="PTHR10210">
    <property type="entry name" value="RIBOSE-PHOSPHATE DIPHOSPHOKINASE FAMILY MEMBER"/>
    <property type="match status" value="1"/>
</dbReference>
<dbReference type="NCBIfam" id="TIGR01251">
    <property type="entry name" value="ribP_PPkin"/>
    <property type="match status" value="1"/>
</dbReference>
<dbReference type="CDD" id="cd06223">
    <property type="entry name" value="PRTases_typeI"/>
    <property type="match status" value="1"/>
</dbReference>
<dbReference type="SMART" id="SM01400">
    <property type="entry name" value="Pribosyltran_N"/>
    <property type="match status" value="1"/>
</dbReference>
<dbReference type="InterPro" id="IPR029099">
    <property type="entry name" value="Pribosyltran_N"/>
</dbReference>
<keyword evidence="5" id="KW-0418">Kinase</keyword>
<name>A0ABM8ECU9_9HYPH</name>
<dbReference type="SUPFAM" id="SSF53271">
    <property type="entry name" value="PRTase-like"/>
    <property type="match status" value="1"/>
</dbReference>
<evidence type="ECO:0000256" key="7">
    <source>
        <dbReference type="ARBA" id="ARBA00049535"/>
    </source>
</evidence>
<organism evidence="9 10">
    <name type="scientific">Methylocystis iwaonis</name>
    <dbReference type="NCBI Taxonomy" id="2885079"/>
    <lineage>
        <taxon>Bacteria</taxon>
        <taxon>Pseudomonadati</taxon>
        <taxon>Pseudomonadota</taxon>
        <taxon>Alphaproteobacteria</taxon>
        <taxon>Hyphomicrobiales</taxon>
        <taxon>Methylocystaceae</taxon>
        <taxon>Methylocystis</taxon>
    </lineage>
</organism>
<dbReference type="InterPro" id="IPR029057">
    <property type="entry name" value="PRTase-like"/>
</dbReference>
<keyword evidence="6" id="KW-0067">ATP-binding</keyword>
<evidence type="ECO:0000313" key="9">
    <source>
        <dbReference type="EMBL" id="BDV35734.1"/>
    </source>
</evidence>
<dbReference type="Pfam" id="PF14572">
    <property type="entry name" value="Pribosyl_synth"/>
    <property type="match status" value="1"/>
</dbReference>
<dbReference type="RefSeq" id="WP_281929243.1">
    <property type="nucleotide sequence ID" value="NZ_AP027142.1"/>
</dbReference>
<evidence type="ECO:0000313" key="10">
    <source>
        <dbReference type="Proteomes" id="UP001317629"/>
    </source>
</evidence>
<evidence type="ECO:0000256" key="2">
    <source>
        <dbReference type="ARBA" id="ARBA00022679"/>
    </source>
</evidence>
<keyword evidence="4" id="KW-0547">Nucleotide-binding</keyword>
<comment type="catalytic activity">
    <reaction evidence="7">
        <text>D-ribose 5-phosphate + ATP = 5-phospho-alpha-D-ribose 1-diphosphate + AMP + H(+)</text>
        <dbReference type="Rhea" id="RHEA:15609"/>
        <dbReference type="ChEBI" id="CHEBI:15378"/>
        <dbReference type="ChEBI" id="CHEBI:30616"/>
        <dbReference type="ChEBI" id="CHEBI:58017"/>
        <dbReference type="ChEBI" id="CHEBI:78346"/>
        <dbReference type="ChEBI" id="CHEBI:456215"/>
        <dbReference type="EC" id="2.7.6.1"/>
    </reaction>
</comment>
<reference evidence="9 10" key="1">
    <citation type="journal article" date="2023" name="Int. J. Syst. Evol. Microbiol.">
        <title>Methylocystis iwaonis sp. nov., a type II methane-oxidizing bacterium from surface soil of a rice paddy field in Japan, and emended description of the genus Methylocystis (ex Whittenbury et al. 1970) Bowman et al. 1993.</title>
        <authorList>
            <person name="Kaise H."/>
            <person name="Sawadogo J.B."/>
            <person name="Alam M.S."/>
            <person name="Ueno C."/>
            <person name="Dianou D."/>
            <person name="Shinjo R."/>
            <person name="Asakawa S."/>
        </authorList>
    </citation>
    <scope>NUCLEOTIDE SEQUENCE [LARGE SCALE GENOMIC DNA]</scope>
    <source>
        <strain evidence="9 10">SS37A-Re</strain>
    </source>
</reference>
<evidence type="ECO:0000256" key="6">
    <source>
        <dbReference type="ARBA" id="ARBA00022840"/>
    </source>
</evidence>
<dbReference type="InterPro" id="IPR005946">
    <property type="entry name" value="Rib-P_diPkinase"/>
</dbReference>
<dbReference type="Proteomes" id="UP001317629">
    <property type="component" value="Chromosome"/>
</dbReference>
<proteinExistence type="predicted"/>
<evidence type="ECO:0000256" key="1">
    <source>
        <dbReference type="ARBA" id="ARBA00013247"/>
    </source>
</evidence>
<accession>A0ABM8ECU9</accession>
<feature type="domain" description="Ribose-phosphate pyrophosphokinase N-terminal" evidence="8">
    <location>
        <begin position="5"/>
        <end position="123"/>
    </location>
</feature>
<keyword evidence="10" id="KW-1185">Reference proteome</keyword>
<dbReference type="PANTHER" id="PTHR10210:SF32">
    <property type="entry name" value="RIBOSE-PHOSPHATE PYROPHOSPHOKINASE 2"/>
    <property type="match status" value="1"/>
</dbReference>
<evidence type="ECO:0000259" key="8">
    <source>
        <dbReference type="Pfam" id="PF13793"/>
    </source>
</evidence>
<dbReference type="EMBL" id="AP027142">
    <property type="protein sequence ID" value="BDV35734.1"/>
    <property type="molecule type" value="Genomic_DNA"/>
</dbReference>
<evidence type="ECO:0000256" key="3">
    <source>
        <dbReference type="ARBA" id="ARBA00022727"/>
    </source>
</evidence>
<keyword evidence="2" id="KW-0808">Transferase</keyword>
<keyword evidence="3" id="KW-0545">Nucleotide biosynthesis</keyword>
<gene>
    <name evidence="9" type="primary">prsA_2</name>
    <name evidence="9" type="ORF">SS37A_32630</name>
</gene>
<evidence type="ECO:0000256" key="5">
    <source>
        <dbReference type="ARBA" id="ARBA00022777"/>
    </source>
</evidence>
<dbReference type="Gene3D" id="3.40.50.2020">
    <property type="match status" value="2"/>
</dbReference>
<dbReference type="InterPro" id="IPR000836">
    <property type="entry name" value="PRTase_dom"/>
</dbReference>
<dbReference type="Pfam" id="PF13793">
    <property type="entry name" value="Pribosyltran_N"/>
    <property type="match status" value="1"/>
</dbReference>
<protein>
    <recommendedName>
        <fullName evidence="1">ribose-phosphate diphosphokinase</fullName>
        <ecNumber evidence="1">2.7.6.1</ecNumber>
    </recommendedName>
</protein>
<sequence>MGKLSLFAQGSSRAFGEAVARRLGVDLAPLEDRAFEDGEYKLRPLTSVRGHDAYALFSLHGEAGASSADKLLKLLFFIGALKDSGAARVTAVAPYLCFSRKDRRTKPRDPITTRYVAQLFEAMRTDAVMTVDVHNIAAFENAFRCETIPLDAHALFARHFEPLIGEAPAAVVSPDLGGEKRAELFRQRLEGVLRRPVAKAFMDKTRSEGRVTGEIFAGDVDGRVAIILDDLIAGGGTAARAAAACRTHGAARVFVAATHGVFAKAAAQTLRDAPIDGVVITDAVPLHGGDATAQALGERLTIVSIADLFAQAIRWRHENGSITELLAEGP</sequence>
<dbReference type="EC" id="2.7.6.1" evidence="1"/>